<gene>
    <name evidence="4" type="ORF">M8523_00240</name>
</gene>
<evidence type="ECO:0000313" key="5">
    <source>
        <dbReference type="Proteomes" id="UP001165667"/>
    </source>
</evidence>
<dbReference type="CDD" id="cd01293">
    <property type="entry name" value="Bact_CD"/>
    <property type="match status" value="1"/>
</dbReference>
<dbReference type="InterPro" id="IPR013108">
    <property type="entry name" value="Amidohydro_3"/>
</dbReference>
<dbReference type="AlphaFoldDB" id="A0AA41YSM3"/>
<comment type="caution">
    <text evidence="4">The sequence shown here is derived from an EMBL/GenBank/DDBJ whole genome shotgun (WGS) entry which is preliminary data.</text>
</comment>
<dbReference type="EMBL" id="JAMOIM010000001">
    <property type="protein sequence ID" value="MCW6506446.1"/>
    <property type="molecule type" value="Genomic_DNA"/>
</dbReference>
<dbReference type="RefSeq" id="WP_282582814.1">
    <property type="nucleotide sequence ID" value="NZ_JAMOIM010000001.1"/>
</dbReference>
<dbReference type="Proteomes" id="UP001165667">
    <property type="component" value="Unassembled WGS sequence"/>
</dbReference>
<dbReference type="SUPFAM" id="SSF51556">
    <property type="entry name" value="Metallo-dependent hydrolases"/>
    <property type="match status" value="1"/>
</dbReference>
<dbReference type="Pfam" id="PF07969">
    <property type="entry name" value="Amidohydro_3"/>
    <property type="match status" value="1"/>
</dbReference>
<proteinExistence type="predicted"/>
<feature type="domain" description="Amidohydrolase 3" evidence="3">
    <location>
        <begin position="136"/>
        <end position="395"/>
    </location>
</feature>
<evidence type="ECO:0000313" key="4">
    <source>
        <dbReference type="EMBL" id="MCW6506446.1"/>
    </source>
</evidence>
<dbReference type="GO" id="GO:0016814">
    <property type="term" value="F:hydrolase activity, acting on carbon-nitrogen (but not peptide) bonds, in cyclic amidines"/>
    <property type="evidence" value="ECO:0007669"/>
    <property type="project" value="TreeGrafter"/>
</dbReference>
<dbReference type="PANTHER" id="PTHR32027:SF9">
    <property type="entry name" value="BLL3847 PROTEIN"/>
    <property type="match status" value="1"/>
</dbReference>
<organism evidence="4 5">
    <name type="scientific">Lichenifustis flavocetrariae</name>
    <dbReference type="NCBI Taxonomy" id="2949735"/>
    <lineage>
        <taxon>Bacteria</taxon>
        <taxon>Pseudomonadati</taxon>
        <taxon>Pseudomonadota</taxon>
        <taxon>Alphaproteobacteria</taxon>
        <taxon>Hyphomicrobiales</taxon>
        <taxon>Lichenihabitantaceae</taxon>
        <taxon>Lichenifustis</taxon>
    </lineage>
</organism>
<dbReference type="InterPro" id="IPR032466">
    <property type="entry name" value="Metal_Hydrolase"/>
</dbReference>
<keyword evidence="2" id="KW-0378">Hydrolase</keyword>
<keyword evidence="5" id="KW-1185">Reference proteome</keyword>
<dbReference type="InterPro" id="IPR052349">
    <property type="entry name" value="Metallo-hydrolase_Enzymes"/>
</dbReference>
<evidence type="ECO:0000256" key="2">
    <source>
        <dbReference type="ARBA" id="ARBA00022801"/>
    </source>
</evidence>
<dbReference type="NCBIfam" id="NF004636">
    <property type="entry name" value="PRK05985.1"/>
    <property type="match status" value="1"/>
</dbReference>
<evidence type="ECO:0000259" key="3">
    <source>
        <dbReference type="Pfam" id="PF07969"/>
    </source>
</evidence>
<dbReference type="InterPro" id="IPR011059">
    <property type="entry name" value="Metal-dep_hydrolase_composite"/>
</dbReference>
<dbReference type="Gene3D" id="2.30.40.10">
    <property type="entry name" value="Urease, subunit C, domain 1"/>
    <property type="match status" value="1"/>
</dbReference>
<dbReference type="SUPFAM" id="SSF51338">
    <property type="entry name" value="Composite domain of metallo-dependent hydrolases"/>
    <property type="match status" value="1"/>
</dbReference>
<sequence length="419" mass="44304">MTDLATTTLWLSDARLPDGRSVDVAIAHERILALLPHGEAPRSADVAALDCRGGLLAPSFVEGHIHLDKTLLGLPLIPHRPGATVAERIRNEKDLRATLSLSIEERGGRLVEQVVSFGTGALRTHVDIDTETNLSGLEAVLRLKAACSDLVDMQIVAFPQSGILRDPGTADLLAAALDSGADLVGGLDPAGIDNDVEGHLDAVFALAQRKGRGVDIHLHDPGPLGAYELRAVAARTLAAGLQGRVAVSHAYALGAIDDADFDRTAEALARAGVAIMTNAPGVGPMPPVLRLAAAGVTVFAGSDNIRDAWWPYGDGDMLDRANVIGYRQGFYTNPDLAHAFAMVTEVPARVLGREAYGISEGQAADLVLIPSSSVPEAVLDRPRRRTVIKRGRIVVRDGELLARTDEPVRSSIHPSTRAS</sequence>
<accession>A0AA41YSM3</accession>
<name>A0AA41YSM3_9HYPH</name>
<reference evidence="4" key="1">
    <citation type="submission" date="2022-05" db="EMBL/GenBank/DDBJ databases">
        <authorList>
            <person name="Pankratov T."/>
        </authorList>
    </citation>
    <scope>NUCLEOTIDE SEQUENCE</scope>
    <source>
        <strain evidence="4">BP6-180914</strain>
    </source>
</reference>
<protein>
    <submittedName>
        <fullName evidence="4">Amidohydrolase family protein</fullName>
    </submittedName>
</protein>
<dbReference type="Gene3D" id="3.20.20.140">
    <property type="entry name" value="Metal-dependent hydrolases"/>
    <property type="match status" value="1"/>
</dbReference>
<evidence type="ECO:0000256" key="1">
    <source>
        <dbReference type="ARBA" id="ARBA00022723"/>
    </source>
</evidence>
<dbReference type="GO" id="GO:0019239">
    <property type="term" value="F:deaminase activity"/>
    <property type="evidence" value="ECO:0007669"/>
    <property type="project" value="UniProtKB-ARBA"/>
</dbReference>
<dbReference type="GO" id="GO:0046872">
    <property type="term" value="F:metal ion binding"/>
    <property type="evidence" value="ECO:0007669"/>
    <property type="project" value="UniProtKB-KW"/>
</dbReference>
<dbReference type="FunFam" id="3.20.20.140:FF:000019">
    <property type="entry name" value="Cytosine deaminase"/>
    <property type="match status" value="1"/>
</dbReference>
<keyword evidence="1" id="KW-0479">Metal-binding</keyword>
<dbReference type="PANTHER" id="PTHR32027">
    <property type="entry name" value="CYTOSINE DEAMINASE"/>
    <property type="match status" value="1"/>
</dbReference>